<dbReference type="SUPFAM" id="SSF53850">
    <property type="entry name" value="Periplasmic binding protein-like II"/>
    <property type="match status" value="1"/>
</dbReference>
<dbReference type="Gene3D" id="3.30.70.120">
    <property type="match status" value="1"/>
</dbReference>
<dbReference type="FunFam" id="3.40.190.10:FF:000008">
    <property type="entry name" value="ATP phosphoribosyltransferase"/>
    <property type="match status" value="1"/>
</dbReference>
<keyword evidence="22" id="KW-1185">Reference proteome</keyword>
<evidence type="ECO:0000256" key="1">
    <source>
        <dbReference type="ARBA" id="ARBA00000915"/>
    </source>
</evidence>
<dbReference type="InterPro" id="IPR011322">
    <property type="entry name" value="N-reg_PII-like_a/b"/>
</dbReference>
<evidence type="ECO:0000259" key="20">
    <source>
        <dbReference type="Pfam" id="PF08029"/>
    </source>
</evidence>
<evidence type="ECO:0000256" key="7">
    <source>
        <dbReference type="ARBA" id="ARBA00020998"/>
    </source>
</evidence>
<dbReference type="Gene3D" id="3.40.190.10">
    <property type="entry name" value="Periplasmic binding protein-like II"/>
    <property type="match status" value="2"/>
</dbReference>
<evidence type="ECO:0000259" key="19">
    <source>
        <dbReference type="Pfam" id="PF01634"/>
    </source>
</evidence>
<evidence type="ECO:0000256" key="5">
    <source>
        <dbReference type="ARBA" id="ARBA00007955"/>
    </source>
</evidence>
<keyword evidence="16 18" id="KW-0368">Histidine biosynthesis</keyword>
<feature type="domain" description="ATP phosphoribosyltransferase catalytic" evidence="19">
    <location>
        <begin position="53"/>
        <end position="200"/>
    </location>
</feature>
<evidence type="ECO:0000313" key="22">
    <source>
        <dbReference type="Proteomes" id="UP001221302"/>
    </source>
</evidence>
<evidence type="ECO:0000256" key="8">
    <source>
        <dbReference type="ARBA" id="ARBA00022490"/>
    </source>
</evidence>
<comment type="subcellular location">
    <subcellularLocation>
        <location evidence="3 18">Cytoplasm</location>
    </subcellularLocation>
</comment>
<dbReference type="FunFam" id="3.30.70.120:FF:000002">
    <property type="entry name" value="ATP phosphoribosyltransferase"/>
    <property type="match status" value="1"/>
</dbReference>
<dbReference type="Proteomes" id="UP001221302">
    <property type="component" value="Unassembled WGS sequence"/>
</dbReference>
<dbReference type="EMBL" id="JARGDL010000001">
    <property type="protein sequence ID" value="MDF1610685.1"/>
    <property type="molecule type" value="Genomic_DNA"/>
</dbReference>
<keyword evidence="9 18" id="KW-0028">Amino-acid biosynthesis</keyword>
<dbReference type="InterPro" id="IPR020621">
    <property type="entry name" value="ATP-PRT_HisG_long"/>
</dbReference>
<evidence type="ECO:0000256" key="10">
    <source>
        <dbReference type="ARBA" id="ARBA00022676"/>
    </source>
</evidence>
<dbReference type="GO" id="GO:0005737">
    <property type="term" value="C:cytoplasm"/>
    <property type="evidence" value="ECO:0007669"/>
    <property type="project" value="UniProtKB-SubCell"/>
</dbReference>
<keyword evidence="11 18" id="KW-0808">Transferase</keyword>
<dbReference type="InterPro" id="IPR018198">
    <property type="entry name" value="ATP_PRibTrfase_CS"/>
</dbReference>
<comment type="function">
    <text evidence="17 18">Catalyzes the condensation of ATP and 5-phosphoribose 1-diphosphate to form N'-(5'-phosphoribosyl)-ATP (PR-ATP). Has a crucial role in the pathway because the rate of histidine biosynthesis seems to be controlled primarily by regulation of HisG enzymatic activity.</text>
</comment>
<gene>
    <name evidence="18 21" type="primary">hisG</name>
    <name evidence="21" type="ORF">P0M35_00855</name>
</gene>
<dbReference type="InterPro" id="IPR001348">
    <property type="entry name" value="ATP_PRibTrfase_HisG"/>
</dbReference>
<evidence type="ECO:0000256" key="3">
    <source>
        <dbReference type="ARBA" id="ARBA00004496"/>
    </source>
</evidence>
<evidence type="ECO:0000256" key="9">
    <source>
        <dbReference type="ARBA" id="ARBA00022605"/>
    </source>
</evidence>
<evidence type="ECO:0000256" key="12">
    <source>
        <dbReference type="ARBA" id="ARBA00022723"/>
    </source>
</evidence>
<dbReference type="GO" id="GO:0000105">
    <property type="term" value="P:L-histidine biosynthetic process"/>
    <property type="evidence" value="ECO:0007669"/>
    <property type="project" value="UniProtKB-UniRule"/>
</dbReference>
<evidence type="ECO:0000256" key="6">
    <source>
        <dbReference type="ARBA" id="ARBA00011946"/>
    </source>
</evidence>
<dbReference type="GO" id="GO:0005524">
    <property type="term" value="F:ATP binding"/>
    <property type="evidence" value="ECO:0007669"/>
    <property type="project" value="UniProtKB-KW"/>
</dbReference>
<keyword evidence="12 18" id="KW-0479">Metal-binding</keyword>
<evidence type="ECO:0000256" key="14">
    <source>
        <dbReference type="ARBA" id="ARBA00022840"/>
    </source>
</evidence>
<dbReference type="NCBIfam" id="TIGR03455">
    <property type="entry name" value="HisG_C-term"/>
    <property type="match status" value="1"/>
</dbReference>
<comment type="pathway">
    <text evidence="4 18">Amino-acid biosynthesis; L-histidine biosynthesis; L-histidine from 5-phospho-alpha-D-ribose 1-diphosphate: step 1/9.</text>
</comment>
<protein>
    <recommendedName>
        <fullName evidence="7 18">ATP phosphoribosyltransferase</fullName>
        <shortName evidence="18">ATP-PRT</shortName>
        <shortName evidence="18">ATP-PRTase</shortName>
        <ecNumber evidence="6 18">2.4.2.17</ecNumber>
    </recommendedName>
</protein>
<keyword evidence="8 18" id="KW-0963">Cytoplasm</keyword>
<dbReference type="PANTHER" id="PTHR21403:SF8">
    <property type="entry name" value="ATP PHOSPHORIBOSYLTRANSFERASE"/>
    <property type="match status" value="1"/>
</dbReference>
<dbReference type="AlphaFoldDB" id="A0AAE3NY07"/>
<evidence type="ECO:0000313" key="21">
    <source>
        <dbReference type="EMBL" id="MDF1610685.1"/>
    </source>
</evidence>
<comment type="cofactor">
    <cofactor evidence="2 18">
        <name>Mg(2+)</name>
        <dbReference type="ChEBI" id="CHEBI:18420"/>
    </cofactor>
</comment>
<evidence type="ECO:0000256" key="17">
    <source>
        <dbReference type="ARBA" id="ARBA00024861"/>
    </source>
</evidence>
<dbReference type="PANTHER" id="PTHR21403">
    <property type="entry name" value="ATP PHOSPHORIBOSYLTRANSFERASE ATP-PRTASE"/>
    <property type="match status" value="1"/>
</dbReference>
<evidence type="ECO:0000256" key="15">
    <source>
        <dbReference type="ARBA" id="ARBA00022842"/>
    </source>
</evidence>
<dbReference type="NCBIfam" id="TIGR00070">
    <property type="entry name" value="hisG"/>
    <property type="match status" value="1"/>
</dbReference>
<dbReference type="PROSITE" id="PS01316">
    <property type="entry name" value="ATP_P_PHORIBOSYLTR"/>
    <property type="match status" value="1"/>
</dbReference>
<dbReference type="GO" id="GO:0003879">
    <property type="term" value="F:ATP phosphoribosyltransferase activity"/>
    <property type="evidence" value="ECO:0007669"/>
    <property type="project" value="UniProtKB-UniRule"/>
</dbReference>
<accession>A0AAE3NY07</accession>
<dbReference type="Pfam" id="PF01634">
    <property type="entry name" value="HisG"/>
    <property type="match status" value="1"/>
</dbReference>
<organism evidence="21 22">
    <name type="scientific">Stygiobacter electus</name>
    <dbReference type="NCBI Taxonomy" id="3032292"/>
    <lineage>
        <taxon>Bacteria</taxon>
        <taxon>Pseudomonadati</taxon>
        <taxon>Ignavibacteriota</taxon>
        <taxon>Ignavibacteria</taxon>
        <taxon>Ignavibacteriales</taxon>
        <taxon>Melioribacteraceae</taxon>
        <taxon>Stygiobacter</taxon>
    </lineage>
</organism>
<keyword evidence="13 18" id="KW-0547">Nucleotide-binding</keyword>
<evidence type="ECO:0000256" key="16">
    <source>
        <dbReference type="ARBA" id="ARBA00023102"/>
    </source>
</evidence>
<proteinExistence type="inferred from homology"/>
<dbReference type="Pfam" id="PF08029">
    <property type="entry name" value="HisG_C"/>
    <property type="match status" value="1"/>
</dbReference>
<dbReference type="SUPFAM" id="SSF54913">
    <property type="entry name" value="GlnB-like"/>
    <property type="match status" value="1"/>
</dbReference>
<evidence type="ECO:0000256" key="2">
    <source>
        <dbReference type="ARBA" id="ARBA00001946"/>
    </source>
</evidence>
<dbReference type="HAMAP" id="MF_00079">
    <property type="entry name" value="HisG_Long"/>
    <property type="match status" value="1"/>
</dbReference>
<evidence type="ECO:0000256" key="11">
    <source>
        <dbReference type="ARBA" id="ARBA00022679"/>
    </source>
</evidence>
<name>A0AAE3NY07_9BACT</name>
<keyword evidence="15 18" id="KW-0460">Magnesium</keyword>
<evidence type="ECO:0000256" key="4">
    <source>
        <dbReference type="ARBA" id="ARBA00004667"/>
    </source>
</evidence>
<evidence type="ECO:0000256" key="13">
    <source>
        <dbReference type="ARBA" id="ARBA00022741"/>
    </source>
</evidence>
<reference evidence="21" key="1">
    <citation type="submission" date="2023-03" db="EMBL/GenBank/DDBJ databases">
        <title>Stygiobacter electus gen. nov., sp. nov., facultatively anaerobic thermotolerant bacterium of the class Ignavibacteria from a well of Yessentuki mineral water deposit.</title>
        <authorList>
            <person name="Podosokorskaya O.A."/>
            <person name="Elcheninov A.G."/>
            <person name="Petrova N.F."/>
            <person name="Zavarzina D.G."/>
            <person name="Kublanov I.V."/>
            <person name="Merkel A.Y."/>
        </authorList>
    </citation>
    <scope>NUCLEOTIDE SEQUENCE</scope>
    <source>
        <strain evidence="21">09-Me</strain>
    </source>
</reference>
<dbReference type="EC" id="2.4.2.17" evidence="6 18"/>
<sequence>MLNGNLKLAIQKKGRLTDKSLQLLKNCGLEIEDYSERLIISARNYELDILFLRDDDIPEYVQDGVADIGIVGEDIIFEKKAEVEILRKLGFGKCRLALALPESKTLNDIQELNGKKIATSFPNILKNFLQQNKIDAKIIEISGSVEITPSLGVADYICDLVSTGNTLKLNKLKKSFDVFDSQAALIMNKNLPNDSEKYNILLDFLFRIDSALKAKTSKYLMMNAPKDSLEIIKNIVPSLKSPTVVPLADESLVAVHAVIPADEFWNIYKNLKDAGASGILLLPIENMIL</sequence>
<dbReference type="GO" id="GO:0000287">
    <property type="term" value="F:magnesium ion binding"/>
    <property type="evidence" value="ECO:0007669"/>
    <property type="project" value="UniProtKB-UniRule"/>
</dbReference>
<comment type="catalytic activity">
    <reaction evidence="1 18">
        <text>1-(5-phospho-beta-D-ribosyl)-ATP + diphosphate = 5-phospho-alpha-D-ribose 1-diphosphate + ATP</text>
        <dbReference type="Rhea" id="RHEA:18473"/>
        <dbReference type="ChEBI" id="CHEBI:30616"/>
        <dbReference type="ChEBI" id="CHEBI:33019"/>
        <dbReference type="ChEBI" id="CHEBI:58017"/>
        <dbReference type="ChEBI" id="CHEBI:73183"/>
        <dbReference type="EC" id="2.4.2.17"/>
    </reaction>
</comment>
<dbReference type="RefSeq" id="WP_321534450.1">
    <property type="nucleotide sequence ID" value="NZ_JARGDL010000001.1"/>
</dbReference>
<dbReference type="InterPro" id="IPR013820">
    <property type="entry name" value="ATP_PRibTrfase_cat"/>
</dbReference>
<dbReference type="InterPro" id="IPR013115">
    <property type="entry name" value="HisG_C"/>
</dbReference>
<evidence type="ECO:0000256" key="18">
    <source>
        <dbReference type="HAMAP-Rule" id="MF_00079"/>
    </source>
</evidence>
<comment type="caution">
    <text evidence="21">The sequence shown here is derived from an EMBL/GenBank/DDBJ whole genome shotgun (WGS) entry which is preliminary data.</text>
</comment>
<comment type="activity regulation">
    <text evidence="18">Feedback inhibited by histidine.</text>
</comment>
<keyword evidence="10 18" id="KW-0328">Glycosyltransferase</keyword>
<comment type="similarity">
    <text evidence="5 18">Belongs to the ATP phosphoribosyltransferase family. Long subfamily.</text>
</comment>
<keyword evidence="14 18" id="KW-0067">ATP-binding</keyword>
<feature type="domain" description="Histidine biosynthesis HisG C-terminal" evidence="20">
    <location>
        <begin position="214"/>
        <end position="286"/>
    </location>
</feature>
<dbReference type="InterPro" id="IPR015867">
    <property type="entry name" value="N-reg_PII/ATP_PRibTrfase_C"/>
</dbReference>